<keyword evidence="3" id="KW-1185">Reference proteome</keyword>
<feature type="compositionally biased region" description="Basic and acidic residues" evidence="1">
    <location>
        <begin position="310"/>
        <end position="331"/>
    </location>
</feature>
<reference evidence="2" key="1">
    <citation type="submission" date="2019-12" db="EMBL/GenBank/DDBJ databases">
        <title>Actinomadura physcomitrii sp. nov., a novel actinomycete isolated from moss [Physcomitrium sphaericum (Ludw) Fuernr].</title>
        <authorList>
            <person name="Zhuang X."/>
        </authorList>
    </citation>
    <scope>NUCLEOTIDE SEQUENCE [LARGE SCALE GENOMIC DNA]</scope>
    <source>
        <strain evidence="2">LD22</strain>
    </source>
</reference>
<name>A0A6I4MR97_9ACTN</name>
<evidence type="ECO:0000256" key="1">
    <source>
        <dbReference type="SAM" id="MobiDB-lite"/>
    </source>
</evidence>
<feature type="compositionally biased region" description="Low complexity" evidence="1">
    <location>
        <begin position="113"/>
        <end position="123"/>
    </location>
</feature>
<feature type="region of interest" description="Disordered" evidence="1">
    <location>
        <begin position="385"/>
        <end position="416"/>
    </location>
</feature>
<sequence length="451" mass="48001">MAADNPTSGTDTHVETVEKPQAADRPSSPPPDKPGAEGAPSRAESRAATTAAREAPRETGAEQRGEREDKPAPQAPAESAGEKRDTATASKPETEGPEQRDAPRKDGRTSEGSSQPTDSSVSDSRGEHDRPATQSETREPDVQRPEAETSTADQKRSTEVEDRGRSGDQEPARATADGGQEPERTNDSGGRMPSPETRVPGGQTEKVEGNSKPPEVNEEVPGESESTQPDRSRDGEHSQVKSKEGNSSPERTPAGGSDKPTNEFDARQESREATQGNGAESERTLETGKSGSGSAKLEEGAVKGNIDPFAPDRGKAEGQKEPFDRTIRSSDAEWTGGVDRFGDLPTGEALAEGDENQDRDDKFRQAAYKNYSDIHDRVKAIGKTIDQAFGTRPTGHAETRVDGPTMAEPHHSGIDAGSTASALLTLGVVGAEAGRRVLSRIREWRGNEGNR</sequence>
<evidence type="ECO:0000313" key="3">
    <source>
        <dbReference type="Proteomes" id="UP000462055"/>
    </source>
</evidence>
<gene>
    <name evidence="2" type="ORF">F8568_040385</name>
</gene>
<feature type="compositionally biased region" description="Low complexity" evidence="1">
    <location>
        <begin position="39"/>
        <end position="53"/>
    </location>
</feature>
<accession>A0A6I4MR97</accession>
<dbReference type="AlphaFoldDB" id="A0A6I4MR97"/>
<organism evidence="2 3">
    <name type="scientific">Actinomadura physcomitrii</name>
    <dbReference type="NCBI Taxonomy" id="2650748"/>
    <lineage>
        <taxon>Bacteria</taxon>
        <taxon>Bacillati</taxon>
        <taxon>Actinomycetota</taxon>
        <taxon>Actinomycetes</taxon>
        <taxon>Streptosporangiales</taxon>
        <taxon>Thermomonosporaceae</taxon>
        <taxon>Actinomadura</taxon>
    </lineage>
</organism>
<comment type="caution">
    <text evidence="2">The sequence shown here is derived from an EMBL/GenBank/DDBJ whole genome shotgun (WGS) entry which is preliminary data.</text>
</comment>
<dbReference type="RefSeq" id="WP_151599084.1">
    <property type="nucleotide sequence ID" value="NZ_WBMS02000052.1"/>
</dbReference>
<proteinExistence type="predicted"/>
<feature type="compositionally biased region" description="Basic and acidic residues" evidence="1">
    <location>
        <begin position="228"/>
        <end position="244"/>
    </location>
</feature>
<feature type="compositionally biased region" description="Basic and acidic residues" evidence="1">
    <location>
        <begin position="54"/>
        <end position="71"/>
    </location>
</feature>
<dbReference type="Proteomes" id="UP000462055">
    <property type="component" value="Unassembled WGS sequence"/>
</dbReference>
<protein>
    <submittedName>
        <fullName evidence="2">Uncharacterized protein</fullName>
    </submittedName>
</protein>
<feature type="compositionally biased region" description="Basic and acidic residues" evidence="1">
    <location>
        <begin position="260"/>
        <end position="272"/>
    </location>
</feature>
<dbReference type="EMBL" id="WBMS02000052">
    <property type="protein sequence ID" value="MWA06504.1"/>
    <property type="molecule type" value="Genomic_DNA"/>
</dbReference>
<evidence type="ECO:0000313" key="2">
    <source>
        <dbReference type="EMBL" id="MWA06504.1"/>
    </source>
</evidence>
<feature type="region of interest" description="Disordered" evidence="1">
    <location>
        <begin position="1"/>
        <end position="360"/>
    </location>
</feature>
<feature type="compositionally biased region" description="Basic and acidic residues" evidence="1">
    <location>
        <begin position="80"/>
        <end position="109"/>
    </location>
</feature>
<feature type="compositionally biased region" description="Polar residues" evidence="1">
    <location>
        <begin position="1"/>
        <end position="11"/>
    </location>
</feature>
<feature type="compositionally biased region" description="Basic and acidic residues" evidence="1">
    <location>
        <begin position="124"/>
        <end position="171"/>
    </location>
</feature>
<feature type="compositionally biased region" description="Basic and acidic residues" evidence="1">
    <location>
        <begin position="12"/>
        <end position="22"/>
    </location>
</feature>